<reference evidence="1" key="1">
    <citation type="submission" date="2012-02" db="EMBL/GenBank/DDBJ databases">
        <title>Whole genome shotgun sequence of Gordonia otitidis NBRC 100426.</title>
        <authorList>
            <person name="Yoshida I."/>
            <person name="Hosoyama A."/>
            <person name="Tsuchikane K."/>
            <person name="Katsumata H."/>
            <person name="Yamazaki S."/>
            <person name="Fujita N."/>
        </authorList>
    </citation>
    <scope>NUCLEOTIDE SEQUENCE [LARGE SCALE GENOMIC DNA]</scope>
    <source>
        <strain evidence="1">NBRC 100426</strain>
    </source>
</reference>
<dbReference type="AlphaFoldDB" id="H5TGS4"/>
<dbReference type="EMBL" id="BAFB01000023">
    <property type="protein sequence ID" value="GAB32682.1"/>
    <property type="molecule type" value="Genomic_DNA"/>
</dbReference>
<dbReference type="STRING" id="1108044.GOOTI_023_00260"/>
<dbReference type="InterPro" id="IPR025444">
    <property type="entry name" value="Monooxy_af470"/>
</dbReference>
<name>H5TGS4_GORO1</name>
<keyword evidence="2" id="KW-1185">Reference proteome</keyword>
<proteinExistence type="predicted"/>
<evidence type="ECO:0000313" key="2">
    <source>
        <dbReference type="Proteomes" id="UP000005038"/>
    </source>
</evidence>
<sequence>MSNVDEIPRITNVTPPDGAALFLIGMRINRPLRVRSWFYVFVAMPRMLWHLRRHREKGMLSYRLYLGPSPMVLSYWKSPEALQNFASDPAAPHLPAWRWFNANVRGRSDVGIWHETYVIGDHESISYAMPSWGLARAFGAIPVDGAHATARGRLAENADARRGCPVSR</sequence>
<evidence type="ECO:0008006" key="3">
    <source>
        <dbReference type="Google" id="ProtNLM"/>
    </source>
</evidence>
<protein>
    <recommendedName>
        <fullName evidence="3">DUF4188 domain-containing protein</fullName>
    </recommendedName>
</protein>
<evidence type="ECO:0000313" key="1">
    <source>
        <dbReference type="EMBL" id="GAB32682.1"/>
    </source>
</evidence>
<accession>H5TGS4</accession>
<dbReference type="RefSeq" id="WP_007236946.1">
    <property type="nucleotide sequence ID" value="NZ_BAFB01000023.1"/>
</dbReference>
<organism evidence="1 2">
    <name type="scientific">Gordonia otitidis (strain DSM 44809 / CCUG 52243 / JCM 12355 / NBRC 100426 / IFM 10032)</name>
    <dbReference type="NCBI Taxonomy" id="1108044"/>
    <lineage>
        <taxon>Bacteria</taxon>
        <taxon>Bacillati</taxon>
        <taxon>Actinomycetota</taxon>
        <taxon>Actinomycetes</taxon>
        <taxon>Mycobacteriales</taxon>
        <taxon>Gordoniaceae</taxon>
        <taxon>Gordonia</taxon>
    </lineage>
</organism>
<comment type="caution">
    <text evidence="1">The sequence shown here is derived from an EMBL/GenBank/DDBJ whole genome shotgun (WGS) entry which is preliminary data.</text>
</comment>
<dbReference type="Pfam" id="PF13826">
    <property type="entry name" value="Monooxy_af470-like"/>
    <property type="match status" value="1"/>
</dbReference>
<dbReference type="Proteomes" id="UP000005038">
    <property type="component" value="Unassembled WGS sequence"/>
</dbReference>
<dbReference type="OrthoDB" id="7566033at2"/>
<gene>
    <name evidence="1" type="ORF">GOOTI_023_00260</name>
</gene>